<dbReference type="AlphaFoldDB" id="A0A0R2AR10"/>
<dbReference type="FunFam" id="3.20.20.70:FF:000118">
    <property type="entry name" value="Alpha-galactosidase"/>
    <property type="match status" value="1"/>
</dbReference>
<dbReference type="Gene3D" id="2.60.40.1180">
    <property type="entry name" value="Golgi alpha-mannosidase II"/>
    <property type="match status" value="1"/>
</dbReference>
<dbReference type="InterPro" id="IPR031704">
    <property type="entry name" value="Glyco_hydro_36_N"/>
</dbReference>
<comment type="caution">
    <text evidence="10">The sequence shown here is derived from an EMBL/GenBank/DDBJ whole genome shotgun (WGS) entry which is preliminary data.</text>
</comment>
<protein>
    <recommendedName>
        <fullName evidence="3 6">Alpha-galactosidase</fullName>
        <ecNumber evidence="3 6">3.2.1.22</ecNumber>
    </recommendedName>
</protein>
<dbReference type="PRINTS" id="PR00743">
    <property type="entry name" value="GLHYDRLASE36"/>
</dbReference>
<dbReference type="Gene3D" id="2.70.98.60">
    <property type="entry name" value="alpha-galactosidase from lactobacil brevis"/>
    <property type="match status" value="1"/>
</dbReference>
<feature type="active site" description="Nucleophile" evidence="7">
    <location>
        <position position="480"/>
    </location>
</feature>
<dbReference type="Pfam" id="PF16875">
    <property type="entry name" value="Glyco_hydro_36N"/>
    <property type="match status" value="1"/>
</dbReference>
<name>A0A0R2AR10_9LACO</name>
<feature type="domain" description="Glycosyl hydrolase family 36 C-terminal" evidence="8">
    <location>
        <begin position="650"/>
        <end position="727"/>
    </location>
</feature>
<evidence type="ECO:0000256" key="3">
    <source>
        <dbReference type="ARBA" id="ARBA00012755"/>
    </source>
</evidence>
<dbReference type="OrthoDB" id="9758822at2"/>
<gene>
    <name evidence="10" type="ORF">FC14_GL001956</name>
</gene>
<dbReference type="InterPro" id="IPR002252">
    <property type="entry name" value="Glyco_hydro_36"/>
</dbReference>
<feature type="active site" description="Proton donor" evidence="7">
    <location>
        <position position="550"/>
    </location>
</feature>
<comment type="similarity">
    <text evidence="2">Belongs to the glycosyl hydrolase 36 family.</text>
</comment>
<evidence type="ECO:0000256" key="4">
    <source>
        <dbReference type="ARBA" id="ARBA00022801"/>
    </source>
</evidence>
<evidence type="ECO:0000259" key="8">
    <source>
        <dbReference type="Pfam" id="PF16874"/>
    </source>
</evidence>
<keyword evidence="4 6" id="KW-0378">Hydrolase</keyword>
<dbReference type="RefSeq" id="WP_056975497.1">
    <property type="nucleotide sequence ID" value="NZ_AYYP01000001.1"/>
</dbReference>
<feature type="domain" description="Glycosyl hydrolase family 36 N-terminal" evidence="9">
    <location>
        <begin position="32"/>
        <end position="288"/>
    </location>
</feature>
<evidence type="ECO:0000313" key="11">
    <source>
        <dbReference type="Proteomes" id="UP000051008"/>
    </source>
</evidence>
<keyword evidence="11" id="KW-1185">Reference proteome</keyword>
<evidence type="ECO:0000313" key="10">
    <source>
        <dbReference type="EMBL" id="KRM66454.1"/>
    </source>
</evidence>
<evidence type="ECO:0000259" key="9">
    <source>
        <dbReference type="Pfam" id="PF16875"/>
    </source>
</evidence>
<dbReference type="PANTHER" id="PTHR43053:SF3">
    <property type="entry name" value="ALPHA-GALACTOSIDASE C-RELATED"/>
    <property type="match status" value="1"/>
</dbReference>
<dbReference type="InterPro" id="IPR038417">
    <property type="entry name" value="Alpga-gal_N_sf"/>
</dbReference>
<evidence type="ECO:0000256" key="6">
    <source>
        <dbReference type="PIRNR" id="PIRNR005536"/>
    </source>
</evidence>
<evidence type="ECO:0000256" key="5">
    <source>
        <dbReference type="ARBA" id="ARBA00023295"/>
    </source>
</evidence>
<reference evidence="10 11" key="1">
    <citation type="journal article" date="2015" name="Genome Announc.">
        <title>Expanding the biotechnology potential of lactobacilli through comparative genomics of 213 strains and associated genera.</title>
        <authorList>
            <person name="Sun Z."/>
            <person name="Harris H.M."/>
            <person name="McCann A."/>
            <person name="Guo C."/>
            <person name="Argimon S."/>
            <person name="Zhang W."/>
            <person name="Yang X."/>
            <person name="Jeffery I.B."/>
            <person name="Cooney J.C."/>
            <person name="Kagawa T.F."/>
            <person name="Liu W."/>
            <person name="Song Y."/>
            <person name="Salvetti E."/>
            <person name="Wrobel A."/>
            <person name="Rasinkangas P."/>
            <person name="Parkhill J."/>
            <person name="Rea M.C."/>
            <person name="O'Sullivan O."/>
            <person name="Ritari J."/>
            <person name="Douillard F.P."/>
            <person name="Paul Ross R."/>
            <person name="Yang R."/>
            <person name="Briner A.E."/>
            <person name="Felis G.E."/>
            <person name="de Vos W.M."/>
            <person name="Barrangou R."/>
            <person name="Klaenhammer T.R."/>
            <person name="Caufield P.W."/>
            <person name="Cui Y."/>
            <person name="Zhang H."/>
            <person name="O'Toole P.W."/>
        </authorList>
    </citation>
    <scope>NUCLEOTIDE SEQUENCE [LARGE SCALE GENOMIC DNA]</scope>
    <source>
        <strain evidence="10 11">DSM 20509</strain>
    </source>
</reference>
<proteinExistence type="inferred from homology"/>
<dbReference type="SUPFAM" id="SSF51445">
    <property type="entry name" value="(Trans)glycosidases"/>
    <property type="match status" value="1"/>
</dbReference>
<dbReference type="Pfam" id="PF02065">
    <property type="entry name" value="Melibiase"/>
    <property type="match status" value="1"/>
</dbReference>
<dbReference type="EMBL" id="AYYP01000001">
    <property type="protein sequence ID" value="KRM66454.1"/>
    <property type="molecule type" value="Genomic_DNA"/>
</dbReference>
<dbReference type="GO" id="GO:0004557">
    <property type="term" value="F:alpha-galactosidase activity"/>
    <property type="evidence" value="ECO:0007669"/>
    <property type="project" value="UniProtKB-UniRule"/>
</dbReference>
<dbReference type="InterPro" id="IPR050985">
    <property type="entry name" value="Alpha-glycosidase_related"/>
</dbReference>
<keyword evidence="5 6" id="KW-0326">Glycosidase</keyword>
<accession>A0A0R2AR10</accession>
<evidence type="ECO:0000256" key="2">
    <source>
        <dbReference type="ARBA" id="ARBA00006202"/>
    </source>
</evidence>
<dbReference type="PIRSF" id="PIRSF005536">
    <property type="entry name" value="Agal"/>
    <property type="match status" value="1"/>
</dbReference>
<organism evidence="10 11">
    <name type="scientific">Ligilactobacillus agilis DSM 20509</name>
    <dbReference type="NCBI Taxonomy" id="1423718"/>
    <lineage>
        <taxon>Bacteria</taxon>
        <taxon>Bacillati</taxon>
        <taxon>Bacillota</taxon>
        <taxon>Bacilli</taxon>
        <taxon>Lactobacillales</taxon>
        <taxon>Lactobacillaceae</taxon>
        <taxon>Ligilactobacillus</taxon>
    </lineage>
</organism>
<dbReference type="GO" id="GO:0016052">
    <property type="term" value="P:carbohydrate catabolic process"/>
    <property type="evidence" value="ECO:0007669"/>
    <property type="project" value="InterPro"/>
</dbReference>
<dbReference type="Pfam" id="PF16874">
    <property type="entry name" value="Glyco_hydro_36C"/>
    <property type="match status" value="1"/>
</dbReference>
<comment type="catalytic activity">
    <reaction evidence="1 6">
        <text>Hydrolysis of terminal, non-reducing alpha-D-galactose residues in alpha-D-galactosides, including galactose oligosaccharides, galactomannans and galactolipids.</text>
        <dbReference type="EC" id="3.2.1.22"/>
    </reaction>
</comment>
<dbReference type="InterPro" id="IPR031705">
    <property type="entry name" value="Glyco_hydro_36_C"/>
</dbReference>
<dbReference type="EC" id="3.2.1.22" evidence="3 6"/>
<dbReference type="InterPro" id="IPR017853">
    <property type="entry name" value="GH"/>
</dbReference>
<sequence length="731" mass="82645">MTALITFDEQQGVFHLHNRKISYLLALEEGGILSHLYFGSAIDSYHGQLRYPRVDRGFSGNLPGHTDRTYSLDTLPQEYSASGDSDYRLPAAIIEHADGSRAARWIFKDYQIVDGKPELAGLPQAFVEDKTEAQTLIINLVDEVSHLELALNYTIYRDQAIITRSSKLTNLGSQAVTIKKLASLQIDFVAKDFESICLPGAHANERHLTRAKVTAGVKSFESRRGSSSHHMNPFLALVEPKTDEFSGEAYGFALVYSGNHKFELEQDQIDQTRLLIGINDYNFSWDLQPQASFTTPEVLMTYSEAGLNQMSQAFHQIIQERVVRSKFKHQARPILVNNWEATYFDFDEEKLKPIVADAKKLGIEMFVLDDGWFGHRDDDTSSLGDWSVYKKKFPQGIKHFSDYVHEQGLKFGIWVEPEMISLDSDLYRQHPDYLMQVPGRAPSPSRSQFVLDMGRPEVQANVYQQLSQVLDQGIDYIKWDMNRNISDVYSVGLPASRQGEVYHRYILGVYALLEKLTTNYPDVLFEGCSGGGGRFDAGWAYYMPQSWASDNTDAIARLTIQYGTSLAYPISTMTAHVSAVPNHQTGRQTPLETRGDVAMSGVFGYELDLTKLSQAEQAAVKKQVASYKQIRSLIQYGKFYRLKGPYEGNQTAWMFVSPDQREAMLFTFQEQAFAQGALTKTHLAGLKPDLLYREEATGQVYSGAELMKLGLYDPVVHQDYTSKSYHFKVLD</sequence>
<evidence type="ECO:0000256" key="1">
    <source>
        <dbReference type="ARBA" id="ARBA00001255"/>
    </source>
</evidence>
<evidence type="ECO:0000256" key="7">
    <source>
        <dbReference type="PIRSR" id="PIRSR005536-1"/>
    </source>
</evidence>
<dbReference type="InterPro" id="IPR000111">
    <property type="entry name" value="Glyco_hydro_27/36_CS"/>
</dbReference>
<dbReference type="Proteomes" id="UP000051008">
    <property type="component" value="Unassembled WGS sequence"/>
</dbReference>
<dbReference type="InterPro" id="IPR013780">
    <property type="entry name" value="Glyco_hydro_b"/>
</dbReference>
<dbReference type="PATRIC" id="fig|1423718.3.peg.2031"/>
<dbReference type="Gene3D" id="3.20.20.70">
    <property type="entry name" value="Aldolase class I"/>
    <property type="match status" value="1"/>
</dbReference>
<dbReference type="PANTHER" id="PTHR43053">
    <property type="entry name" value="GLYCOSIDASE FAMILY 31"/>
    <property type="match status" value="1"/>
</dbReference>
<dbReference type="CDD" id="cd14791">
    <property type="entry name" value="GH36"/>
    <property type="match status" value="1"/>
</dbReference>
<dbReference type="PROSITE" id="PS00512">
    <property type="entry name" value="ALPHA_GALACTOSIDASE"/>
    <property type="match status" value="1"/>
</dbReference>
<dbReference type="InterPro" id="IPR013785">
    <property type="entry name" value="Aldolase_TIM"/>
</dbReference>